<dbReference type="InterPro" id="IPR021893">
    <property type="entry name" value="ZMYM2-like_C"/>
</dbReference>
<dbReference type="GO" id="GO:0006310">
    <property type="term" value="P:DNA recombination"/>
    <property type="evidence" value="ECO:0007669"/>
    <property type="project" value="UniProtKB-KW"/>
</dbReference>
<dbReference type="PANTHER" id="PTHR21446">
    <property type="entry name" value="DUF3504 DOMAIN-CONTAINING PROTEIN"/>
    <property type="match status" value="1"/>
</dbReference>
<evidence type="ECO:0000259" key="5">
    <source>
        <dbReference type="PROSITE" id="PS51898"/>
    </source>
</evidence>
<dbReference type="Pfam" id="PF12012">
    <property type="entry name" value="DUF3504"/>
    <property type="match status" value="1"/>
</dbReference>
<dbReference type="PROSITE" id="PS51898">
    <property type="entry name" value="TYR_RECOMBINASE"/>
    <property type="match status" value="1"/>
</dbReference>
<dbReference type="GO" id="GO:0015074">
    <property type="term" value="P:DNA integration"/>
    <property type="evidence" value="ECO:0007669"/>
    <property type="project" value="InterPro"/>
</dbReference>
<evidence type="ECO:0000313" key="7">
    <source>
        <dbReference type="Proteomes" id="UP001168821"/>
    </source>
</evidence>
<name>A0AA38ITS6_9CUCU</name>
<evidence type="ECO:0000313" key="6">
    <source>
        <dbReference type="EMBL" id="KAJ3662125.1"/>
    </source>
</evidence>
<keyword evidence="7" id="KW-1185">Reference proteome</keyword>
<accession>A0AA38ITS6</accession>
<evidence type="ECO:0000256" key="3">
    <source>
        <dbReference type="ARBA" id="ARBA00022843"/>
    </source>
</evidence>
<proteinExistence type="predicted"/>
<keyword evidence="3" id="KW-0832">Ubl conjugation</keyword>
<dbReference type="PANTHER" id="PTHR21446:SF12">
    <property type="entry name" value="POTASSIUM CHANNEL TETRAMERIZATION DOMAIN CONTAINING 1"/>
    <property type="match status" value="1"/>
</dbReference>
<dbReference type="Gene3D" id="1.10.443.10">
    <property type="entry name" value="Intergrase catalytic core"/>
    <property type="match status" value="1"/>
</dbReference>
<dbReference type="GO" id="GO:0003677">
    <property type="term" value="F:DNA binding"/>
    <property type="evidence" value="ECO:0007669"/>
    <property type="project" value="InterPro"/>
</dbReference>
<evidence type="ECO:0000256" key="2">
    <source>
        <dbReference type="ARBA" id="ARBA00022553"/>
    </source>
</evidence>
<dbReference type="EMBL" id="JALNTZ010000002">
    <property type="protein sequence ID" value="KAJ3662125.1"/>
    <property type="molecule type" value="Genomic_DNA"/>
</dbReference>
<dbReference type="InterPro" id="IPR011010">
    <property type="entry name" value="DNA_brk_join_enz"/>
</dbReference>
<reference evidence="6" key="1">
    <citation type="journal article" date="2023" name="G3 (Bethesda)">
        <title>Whole genome assemblies of Zophobas morio and Tenebrio molitor.</title>
        <authorList>
            <person name="Kaur S."/>
            <person name="Stinson S.A."/>
            <person name="diCenzo G.C."/>
        </authorList>
    </citation>
    <scope>NUCLEOTIDE SEQUENCE</scope>
    <source>
        <strain evidence="6">QUZm001</strain>
    </source>
</reference>
<keyword evidence="2" id="KW-0597">Phosphoprotein</keyword>
<evidence type="ECO:0000256" key="4">
    <source>
        <dbReference type="ARBA" id="ARBA00023172"/>
    </source>
</evidence>
<dbReference type="SUPFAM" id="SSF56349">
    <property type="entry name" value="DNA breaking-rejoining enzymes"/>
    <property type="match status" value="1"/>
</dbReference>
<feature type="domain" description="Tyr recombinase" evidence="5">
    <location>
        <begin position="135"/>
        <end position="362"/>
    </location>
</feature>
<dbReference type="InterPro" id="IPR013762">
    <property type="entry name" value="Integrase-like_cat_sf"/>
</dbReference>
<keyword evidence="1" id="KW-1017">Isopeptide bond</keyword>
<evidence type="ECO:0000256" key="1">
    <source>
        <dbReference type="ARBA" id="ARBA00022499"/>
    </source>
</evidence>
<dbReference type="AlphaFoldDB" id="A0AA38ITS6"/>
<comment type="caution">
    <text evidence="6">The sequence shown here is derived from an EMBL/GenBank/DDBJ whole genome shotgun (WGS) entry which is preliminary data.</text>
</comment>
<gene>
    <name evidence="6" type="ORF">Zmor_006484</name>
</gene>
<sequence length="488" mass="55718">MSNFRFGRNTPKEIDDSITNITPLNTKNSRNSIWRQFEKFCGERKYVFDGNTSTEKLAFILKDWGYNMKKVDGNDYKEAVIKTMWNVTAKQLQELYFNKFGIKFDPFVDLEFKGSRNARDAKRRNLQIQPEKRKTSSSILTLEEYNKILKIYNEDTPDGLQKMFFYVAGLELAWRGCEGVNVTIKHFKEESDNCGLPTGRIEYNCIFSKTAQGGSHKLTDSKWLATNTTDPRICPVRLYKKMLSKRGKHITTDRLFLTPNPAWREPSSVGWFKNSPVGRNEMGKWTRTAAEEIGIDIKKKKISNHSLRSTAVSQLAKAGVGEEQLIKITGHANTFSIKPYLQLDGDHHYQMIDKLRANSTAMEESNNKSTNCAPSALSYSSDVEDDEAVVMNDNMAMIANNERKSYNCRCYRHLPENSKNSSLVIMKAAKLAVYMARKTTANMAQTLVIKRAVNPLGESTWTAAWKRTAQTNQYVRNNEKRCDADGVD</sequence>
<organism evidence="6 7">
    <name type="scientific">Zophobas morio</name>
    <dbReference type="NCBI Taxonomy" id="2755281"/>
    <lineage>
        <taxon>Eukaryota</taxon>
        <taxon>Metazoa</taxon>
        <taxon>Ecdysozoa</taxon>
        <taxon>Arthropoda</taxon>
        <taxon>Hexapoda</taxon>
        <taxon>Insecta</taxon>
        <taxon>Pterygota</taxon>
        <taxon>Neoptera</taxon>
        <taxon>Endopterygota</taxon>
        <taxon>Coleoptera</taxon>
        <taxon>Polyphaga</taxon>
        <taxon>Cucujiformia</taxon>
        <taxon>Tenebrionidae</taxon>
        <taxon>Zophobas</taxon>
    </lineage>
</organism>
<dbReference type="InterPro" id="IPR052787">
    <property type="entry name" value="MAVS"/>
</dbReference>
<protein>
    <recommendedName>
        <fullName evidence="5">Tyr recombinase domain-containing protein</fullName>
    </recommendedName>
</protein>
<keyword evidence="4" id="KW-0233">DNA recombination</keyword>
<dbReference type="Proteomes" id="UP001168821">
    <property type="component" value="Unassembled WGS sequence"/>
</dbReference>
<dbReference type="InterPro" id="IPR002104">
    <property type="entry name" value="Integrase_catalytic"/>
</dbReference>